<evidence type="ECO:0008006" key="3">
    <source>
        <dbReference type="Google" id="ProtNLM"/>
    </source>
</evidence>
<sequence>MTEASPIFLIGAARSGTKFLRDVLASGSGTAAVPYDVNYVWRYGAEGAESDILDPAMLTDKRKRFIRNSLQTLSKARPEDILIEKTVASTLRVPFIEAVFPGARYIHLIRDGREVAESAMRQWHAPPNWSALSRKVRELPIQNLGYVAWYGWNLVQGLLSGRKGGKVWGPRFPGIDTMAKEGPLSRVCAQQWLESYSRASADLCGIANAETRVFTTRYEDLIRDETALSTLLNRLDLPDKDTILANFRKKLRPNEPQMWRKLPQADLAILDQVLTPALKELGYLE</sequence>
<dbReference type="Pfam" id="PF13469">
    <property type="entry name" value="Sulfotransfer_3"/>
    <property type="match status" value="1"/>
</dbReference>
<dbReference type="SUPFAM" id="SSF52540">
    <property type="entry name" value="P-loop containing nucleoside triphosphate hydrolases"/>
    <property type="match status" value="1"/>
</dbReference>
<keyword evidence="2" id="KW-1185">Reference proteome</keyword>
<protein>
    <recommendedName>
        <fullName evidence="3">Sulfotransferase</fullName>
    </recommendedName>
</protein>
<evidence type="ECO:0000313" key="1">
    <source>
        <dbReference type="EMBL" id="GGD30030.1"/>
    </source>
</evidence>
<organism evidence="1 2">
    <name type="scientific">Sinisalibacter lacisalsi</name>
    <dbReference type="NCBI Taxonomy" id="1526570"/>
    <lineage>
        <taxon>Bacteria</taxon>
        <taxon>Pseudomonadati</taxon>
        <taxon>Pseudomonadota</taxon>
        <taxon>Alphaproteobacteria</taxon>
        <taxon>Rhodobacterales</taxon>
        <taxon>Roseobacteraceae</taxon>
        <taxon>Sinisalibacter</taxon>
    </lineage>
</organism>
<dbReference type="Proteomes" id="UP000617355">
    <property type="component" value="Unassembled WGS sequence"/>
</dbReference>
<evidence type="ECO:0000313" key="2">
    <source>
        <dbReference type="Proteomes" id="UP000617355"/>
    </source>
</evidence>
<dbReference type="InterPro" id="IPR027417">
    <property type="entry name" value="P-loop_NTPase"/>
</dbReference>
<gene>
    <name evidence="1" type="ORF">GCM10011358_12610</name>
</gene>
<comment type="caution">
    <text evidence="1">The sequence shown here is derived from an EMBL/GenBank/DDBJ whole genome shotgun (WGS) entry which is preliminary data.</text>
</comment>
<accession>A0ABQ1QKB6</accession>
<reference evidence="2" key="1">
    <citation type="journal article" date="2019" name="Int. J. Syst. Evol. Microbiol.">
        <title>The Global Catalogue of Microorganisms (GCM) 10K type strain sequencing project: providing services to taxonomists for standard genome sequencing and annotation.</title>
        <authorList>
            <consortium name="The Broad Institute Genomics Platform"/>
            <consortium name="The Broad Institute Genome Sequencing Center for Infectious Disease"/>
            <person name="Wu L."/>
            <person name="Ma J."/>
        </authorList>
    </citation>
    <scope>NUCLEOTIDE SEQUENCE [LARGE SCALE GENOMIC DNA]</scope>
    <source>
        <strain evidence="2">CGMCC 1.12922</strain>
    </source>
</reference>
<proteinExistence type="predicted"/>
<dbReference type="RefSeq" id="WP_188526797.1">
    <property type="nucleotide sequence ID" value="NZ_BMGI01000002.1"/>
</dbReference>
<dbReference type="Gene3D" id="3.40.50.300">
    <property type="entry name" value="P-loop containing nucleotide triphosphate hydrolases"/>
    <property type="match status" value="1"/>
</dbReference>
<dbReference type="EMBL" id="BMGI01000002">
    <property type="protein sequence ID" value="GGD30030.1"/>
    <property type="molecule type" value="Genomic_DNA"/>
</dbReference>
<name>A0ABQ1QKB6_9RHOB</name>